<dbReference type="Proteomes" id="UP001153069">
    <property type="component" value="Unassembled WGS sequence"/>
</dbReference>
<proteinExistence type="predicted"/>
<accession>A0A9N8DGY8</accession>
<gene>
    <name evidence="4" type="ORF">SEMRO_137_G064560.1</name>
</gene>
<dbReference type="PANTHER" id="PTHR31797:SF6">
    <property type="entry name" value="CHITIN-BINDING TYPE-2 DOMAIN-CONTAINING PROTEIN"/>
    <property type="match status" value="1"/>
</dbReference>
<dbReference type="InterPro" id="IPR003410">
    <property type="entry name" value="HYR_dom"/>
</dbReference>
<comment type="caution">
    <text evidence="4">The sequence shown here is derived from an EMBL/GenBank/DDBJ whole genome shotgun (WGS) entry which is preliminary data.</text>
</comment>
<keyword evidence="2" id="KW-0732">Signal</keyword>
<dbReference type="PROSITE" id="PS50825">
    <property type="entry name" value="HYR"/>
    <property type="match status" value="2"/>
</dbReference>
<feature type="signal peptide" evidence="2">
    <location>
        <begin position="1"/>
        <end position="20"/>
    </location>
</feature>
<organism evidence="4 5">
    <name type="scientific">Seminavis robusta</name>
    <dbReference type="NCBI Taxonomy" id="568900"/>
    <lineage>
        <taxon>Eukaryota</taxon>
        <taxon>Sar</taxon>
        <taxon>Stramenopiles</taxon>
        <taxon>Ochrophyta</taxon>
        <taxon>Bacillariophyta</taxon>
        <taxon>Bacillariophyceae</taxon>
        <taxon>Bacillariophycidae</taxon>
        <taxon>Naviculales</taxon>
        <taxon>Naviculaceae</taxon>
        <taxon>Seminavis</taxon>
    </lineage>
</organism>
<dbReference type="InterPro" id="IPR001673">
    <property type="entry name" value="S_mold_repeat"/>
</dbReference>
<dbReference type="OrthoDB" id="71572at2759"/>
<dbReference type="InterPro" id="IPR008969">
    <property type="entry name" value="CarboxyPept-like_regulatory"/>
</dbReference>
<evidence type="ECO:0000313" key="4">
    <source>
        <dbReference type="EMBL" id="CAB9502479.1"/>
    </source>
</evidence>
<keyword evidence="5" id="KW-1185">Reference proteome</keyword>
<dbReference type="Pfam" id="PF02494">
    <property type="entry name" value="HYR"/>
    <property type="match status" value="2"/>
</dbReference>
<dbReference type="SUPFAM" id="SSF49464">
    <property type="entry name" value="Carboxypeptidase regulatory domain-like"/>
    <property type="match status" value="1"/>
</dbReference>
<feature type="domain" description="HYR" evidence="3">
    <location>
        <begin position="960"/>
        <end position="1046"/>
    </location>
</feature>
<evidence type="ECO:0000313" key="5">
    <source>
        <dbReference type="Proteomes" id="UP001153069"/>
    </source>
</evidence>
<reference evidence="4" key="1">
    <citation type="submission" date="2020-06" db="EMBL/GenBank/DDBJ databases">
        <authorList>
            <consortium name="Plant Systems Biology data submission"/>
        </authorList>
    </citation>
    <scope>NUCLEOTIDE SEQUENCE</scope>
    <source>
        <strain evidence="4">D6</strain>
    </source>
</reference>
<name>A0A9N8DGY8_9STRA</name>
<feature type="domain" description="HYR" evidence="3">
    <location>
        <begin position="877"/>
        <end position="959"/>
    </location>
</feature>
<dbReference type="PANTHER" id="PTHR31797">
    <property type="entry name" value="EXTRACELLULAR MATRIX PROTEIN A-RELATED"/>
    <property type="match status" value="1"/>
</dbReference>
<evidence type="ECO:0000259" key="3">
    <source>
        <dbReference type="PROSITE" id="PS50825"/>
    </source>
</evidence>
<dbReference type="InterPro" id="IPR052846">
    <property type="entry name" value="ECM-enzyme_regulator"/>
</dbReference>
<evidence type="ECO:0000256" key="2">
    <source>
        <dbReference type="SAM" id="SignalP"/>
    </source>
</evidence>
<sequence>MTISLTNLLVLLLALRPSMASRVRLRSLMAFNCRQLNCDDGRAETIDTCDGDVGCIHTECIGPDECQVFDYIETHGSETTDDDECVFKAKICDDGDSNTVDTCDPSSGCIHTACNDPNDVCSVGTIQGNVCVVTAVDCNDSDPLTIDTCDSSAGCVHTSCDDQNACTEDSINDNGTPEDPNDDYCVNEAISCDDQNPLTIDTCDTEFGCEYVCEDNDACTVDSWDNNACSFVPVNCDSGDPIAIDSCDPSTGCVHQCDDQDACTTEYWDPSSETCQVSPVDCDDGDPNTIDSCDPSTGCVHICDDQDACTQESFDSDGNCVPTLIDCNDGDTQTIDTCDPQSGCRFIPVDPDLDFDALALPDLYVYPSQDPSFPRGGGVETAILNWIKDKIEQDRTPYCFRDKYFRGWGEALSGCPSGKERIGALCYSHCPSGFHRFGFDCHQHCKTGWIDDGIYCRRGAPYGRGVGQILSGCESAYGQGNCEYDWGLWYQKCDPGFHPSGCCICSPDVPNCEAEGYSPWWPVLSSCRIHIHIGDPTSMICRHGTVQDGGLCYPPCIGGFVGVGHFCWQLCDHGEANCGIGCADSQDTCTIETANQIVAPIVVAANIATLGMSSAGSAAGRVGIAMFGKFFGSTTRAGKAMLRFAQRLNRFSDNVEDLLKAKVAIRTVKGTIQNIDFSLDVSTIHYYAMENYLAIFQYDFAAMTAQDISDEIDARLSENDASYIKRRWAQNMLMEMAENEGWDNGDMHLETLQTIAQFEPTGIYGLIDAYSKPICKGAIRFPTLFTVGGADGPILSLSPNSPPEARCKDVSLSADSSCQAGPGVEVIDDSSFDPEGARIDLSLSPEGPFGIGETTVTLTVVDDKGAQDDCTAKITVVDDTPPTITCPAVDLVNNTVGLCSASVTFETPLGEDNCGSSTTQTGGLASGSTFPVGSTLNTFEVIDGVSLQDSCSFSVTVLDVEAPTISCSDLATVQGNDPGLCAALYQYSPPVGQDNCEGTLTDQDIGPSLDVDNPFFFPVGTTANRFQASDSNGNFATCGFDVTIEDREDPVITCPAETIRVCDDVDPSETGEPISADNCEVTDVSYSDDTDDGIAGDCPEINIRTWVAQDEAQNSASCTQKIVEIPSKPDSVASGSLCLFDTDLGSVNQQFHTVFLREGNNNGNPPQEDSDGFNFPYYHFGASNPGQFTYNIFHFGTAGDSATFQLEIPYPFVTKDVSSPIQAFDWLDLAAEEVDGPACFVQDGNQPFFEDSTEITLDDYSTRECGSTKSVQVSMVIPSTGFVHLVVRLVLGLTEHDLPDQASSTAVDATSGELVLRNHCDMTFSMIGPDLQSSSTTLENTNVYQDNPGVAGFVLDELQHPVVGVTVSLTSGGSEVGNGVTDEDGFYQIAYQHRGQPADYVLALDSPSVSQTVSLQNNNYEVVNFSV</sequence>
<keyword evidence="1" id="KW-0677">Repeat</keyword>
<feature type="chain" id="PRO_5040373560" evidence="2">
    <location>
        <begin position="21"/>
        <end position="1427"/>
    </location>
</feature>
<evidence type="ECO:0000256" key="1">
    <source>
        <dbReference type="ARBA" id="ARBA00022737"/>
    </source>
</evidence>
<dbReference type="Pfam" id="PF00526">
    <property type="entry name" value="Dicty_CTDC"/>
    <property type="match status" value="8"/>
</dbReference>
<dbReference type="EMBL" id="CAICTM010000136">
    <property type="protein sequence ID" value="CAB9502479.1"/>
    <property type="molecule type" value="Genomic_DNA"/>
</dbReference>
<protein>
    <submittedName>
        <fullName evidence="4">Hyalin</fullName>
    </submittedName>
</protein>